<name>A0AAD4HGA3_9AGAM</name>
<evidence type="ECO:0000313" key="1">
    <source>
        <dbReference type="EMBL" id="KAG1896550.1"/>
    </source>
</evidence>
<dbReference type="RefSeq" id="XP_041222126.1">
    <property type="nucleotide sequence ID" value="XM_041370424.1"/>
</dbReference>
<organism evidence="1 2">
    <name type="scientific">Suillus fuscotomentosus</name>
    <dbReference type="NCBI Taxonomy" id="1912939"/>
    <lineage>
        <taxon>Eukaryota</taxon>
        <taxon>Fungi</taxon>
        <taxon>Dikarya</taxon>
        <taxon>Basidiomycota</taxon>
        <taxon>Agaricomycotina</taxon>
        <taxon>Agaricomycetes</taxon>
        <taxon>Agaricomycetidae</taxon>
        <taxon>Boletales</taxon>
        <taxon>Suillineae</taxon>
        <taxon>Suillaceae</taxon>
        <taxon>Suillus</taxon>
    </lineage>
</organism>
<dbReference type="Proteomes" id="UP001195769">
    <property type="component" value="Unassembled WGS sequence"/>
</dbReference>
<keyword evidence="2" id="KW-1185">Reference proteome</keyword>
<dbReference type="GeneID" id="64664722"/>
<reference evidence="1" key="1">
    <citation type="journal article" date="2020" name="New Phytol.">
        <title>Comparative genomics reveals dynamic genome evolution in host specialist ectomycorrhizal fungi.</title>
        <authorList>
            <person name="Lofgren L.A."/>
            <person name="Nguyen N.H."/>
            <person name="Vilgalys R."/>
            <person name="Ruytinx J."/>
            <person name="Liao H.L."/>
            <person name="Branco S."/>
            <person name="Kuo A."/>
            <person name="LaButti K."/>
            <person name="Lipzen A."/>
            <person name="Andreopoulos W."/>
            <person name="Pangilinan J."/>
            <person name="Riley R."/>
            <person name="Hundley H."/>
            <person name="Na H."/>
            <person name="Barry K."/>
            <person name="Grigoriev I.V."/>
            <person name="Stajich J.E."/>
            <person name="Kennedy P.G."/>
        </authorList>
    </citation>
    <scope>NUCLEOTIDE SEQUENCE</scope>
    <source>
        <strain evidence="1">FC203</strain>
    </source>
</reference>
<evidence type="ECO:0000313" key="2">
    <source>
        <dbReference type="Proteomes" id="UP001195769"/>
    </source>
</evidence>
<gene>
    <name evidence="1" type="ORF">F5891DRAFT_1280579</name>
</gene>
<protein>
    <submittedName>
        <fullName evidence="1">Uncharacterized protein</fullName>
    </submittedName>
</protein>
<comment type="caution">
    <text evidence="1">The sequence shown here is derived from an EMBL/GenBank/DDBJ whole genome shotgun (WGS) entry which is preliminary data.</text>
</comment>
<accession>A0AAD4HGA3</accession>
<dbReference type="EMBL" id="JABBWK010000054">
    <property type="protein sequence ID" value="KAG1896550.1"/>
    <property type="molecule type" value="Genomic_DNA"/>
</dbReference>
<sequence>MQSASLPFEVHSSKLLSAGKLILFSFAVPSPDVIFASQMTGKTAGGDATFRRVVFQNFTLEASDIPIHFPSTIPEIGIVALLPDLYGSMSSEDSIR</sequence>
<dbReference type="AlphaFoldDB" id="A0AAD4HGA3"/>
<proteinExistence type="predicted"/>